<dbReference type="InterPro" id="IPR002938">
    <property type="entry name" value="FAD-bd"/>
</dbReference>
<gene>
    <name evidence="9" type="ORF">ISN74_20850</name>
</gene>
<dbReference type="Pfam" id="PF21274">
    <property type="entry name" value="Rng_hyd_C"/>
    <property type="match status" value="1"/>
</dbReference>
<evidence type="ECO:0000313" key="10">
    <source>
        <dbReference type="Proteomes" id="UP000663181"/>
    </source>
</evidence>
<keyword evidence="4" id="KW-0285">Flavoprotein</keyword>
<dbReference type="Pfam" id="PF01494">
    <property type="entry name" value="FAD_binding_3"/>
    <property type="match status" value="1"/>
</dbReference>
<dbReference type="Gene3D" id="3.50.50.60">
    <property type="entry name" value="FAD/NAD(P)-binding domain"/>
    <property type="match status" value="1"/>
</dbReference>
<dbReference type="NCBIfam" id="NF004832">
    <property type="entry name" value="PRK06184.1"/>
    <property type="match status" value="1"/>
</dbReference>
<evidence type="ECO:0000256" key="1">
    <source>
        <dbReference type="ARBA" id="ARBA00001974"/>
    </source>
</evidence>
<dbReference type="Proteomes" id="UP000663181">
    <property type="component" value="Chromosome"/>
</dbReference>
<dbReference type="SUPFAM" id="SSF51905">
    <property type="entry name" value="FAD/NAD(P)-binding domain"/>
    <property type="match status" value="1"/>
</dbReference>
<evidence type="ECO:0000256" key="7">
    <source>
        <dbReference type="SAM" id="MobiDB-lite"/>
    </source>
</evidence>
<dbReference type="InterPro" id="IPR036249">
    <property type="entry name" value="Thioredoxin-like_sf"/>
</dbReference>
<reference evidence="9 10" key="1">
    <citation type="submission" date="2020-10" db="EMBL/GenBank/DDBJ databases">
        <title>Phylogeny of dyella-like bacteria.</title>
        <authorList>
            <person name="Fu J."/>
        </authorList>
    </citation>
    <scope>NUCLEOTIDE SEQUENCE [LARGE SCALE GENOMIC DNA]</scope>
    <source>
        <strain evidence="9 10">DHOB09</strain>
    </source>
</reference>
<dbReference type="PANTHER" id="PTHR43004">
    <property type="entry name" value="TRK SYSTEM POTASSIUM UPTAKE PROTEIN"/>
    <property type="match status" value="1"/>
</dbReference>
<evidence type="ECO:0000256" key="3">
    <source>
        <dbReference type="ARBA" id="ARBA00020059"/>
    </source>
</evidence>
<dbReference type="SUPFAM" id="SSF52833">
    <property type="entry name" value="Thioredoxin-like"/>
    <property type="match status" value="1"/>
</dbReference>
<name>A0ABX7GTM8_9GAMM</name>
<dbReference type="Gene3D" id="3.40.30.120">
    <property type="match status" value="1"/>
</dbReference>
<comment type="function">
    <text evidence="6">Serves to protect the cell against DNA damage by alkyl hydroperoxides. It can use either NADH or NADPH as electron donor for direct reduction of redox dyes or of alkyl hydroperoxides when combined with the AhpC protein.</text>
</comment>
<proteinExistence type="inferred from homology"/>
<dbReference type="RefSeq" id="WP_188796055.1">
    <property type="nucleotide sequence ID" value="NZ_BMIZ01000001.1"/>
</dbReference>
<evidence type="ECO:0000313" key="9">
    <source>
        <dbReference type="EMBL" id="QRN53809.1"/>
    </source>
</evidence>
<comment type="similarity">
    <text evidence="2">Belongs to the PheA/TfdB FAD monooxygenase family.</text>
</comment>
<feature type="domain" description="FAD-binding" evidence="8">
    <location>
        <begin position="7"/>
        <end position="344"/>
    </location>
</feature>
<evidence type="ECO:0000256" key="6">
    <source>
        <dbReference type="ARBA" id="ARBA00024806"/>
    </source>
</evidence>
<comment type="cofactor">
    <cofactor evidence="1">
        <name>FAD</name>
        <dbReference type="ChEBI" id="CHEBI:57692"/>
    </cofactor>
</comment>
<feature type="region of interest" description="Disordered" evidence="7">
    <location>
        <begin position="84"/>
        <end position="104"/>
    </location>
</feature>
<dbReference type="InterPro" id="IPR050641">
    <property type="entry name" value="RIFMO-like"/>
</dbReference>
<accession>A0ABX7GTM8</accession>
<dbReference type="Gene3D" id="3.30.70.2450">
    <property type="match status" value="1"/>
</dbReference>
<organism evidence="9 10">
    <name type="scientific">Dyella caseinilytica</name>
    <dbReference type="NCBI Taxonomy" id="1849581"/>
    <lineage>
        <taxon>Bacteria</taxon>
        <taxon>Pseudomonadati</taxon>
        <taxon>Pseudomonadota</taxon>
        <taxon>Gammaproteobacteria</taxon>
        <taxon>Lysobacterales</taxon>
        <taxon>Rhodanobacteraceae</taxon>
        <taxon>Dyella</taxon>
    </lineage>
</organism>
<keyword evidence="5" id="KW-0274">FAD</keyword>
<dbReference type="EMBL" id="CP064030">
    <property type="protein sequence ID" value="QRN53809.1"/>
    <property type="molecule type" value="Genomic_DNA"/>
</dbReference>
<sequence>MTHPIQTEVLIVGAGPTGLMLACELARRDVPFRLIDAAPQPWNASRGKGLQPRSLELLDDLGVVDRVLEGGRFHLPLRFHDTDGGHEDRNLYENQEPSPQVPYGSPLMIPQWRIEGILRDRLAEWGGRIEFGTALENLAQDDAGVTTTLSRNGVTETAQTRWLVACDGGRSTARRLLDIAFLGETLETHRMFVGDVRVSGIDRDFWHAWRSKEGFVGLAPLPHTDAFQFQASLTMDMSTEPSLEVFQQILETRSGRSDIRLINASWMSYWRANVRMVDRYRVGRAFIAGDAAHVHTPAGGQGMNTGLQDAYNLGWKLAAVIRGADAALLDSYEEERLPVAASVLGLSSKLLERAVNAKHLVPKRGAETFQLDIHYRDSRLAQELRASPGQICAGDRAPDAPGLRKGDQVCRLFDLFRGTHFTVLAFGDGWESCLADIEARHGRLVKCVTIGESGWLDSEGHAVRGYDIQSDTLLLIRPDGYIGFAINDKAPAAVDAYLRLINP</sequence>
<dbReference type="PANTHER" id="PTHR43004:SF19">
    <property type="entry name" value="BINDING MONOOXYGENASE, PUTATIVE (JCVI)-RELATED"/>
    <property type="match status" value="1"/>
</dbReference>
<dbReference type="PRINTS" id="PR00420">
    <property type="entry name" value="RNGMNOXGNASE"/>
</dbReference>
<evidence type="ECO:0000256" key="2">
    <source>
        <dbReference type="ARBA" id="ARBA00007801"/>
    </source>
</evidence>
<evidence type="ECO:0000256" key="5">
    <source>
        <dbReference type="ARBA" id="ARBA00022827"/>
    </source>
</evidence>
<evidence type="ECO:0000256" key="4">
    <source>
        <dbReference type="ARBA" id="ARBA00022630"/>
    </source>
</evidence>
<evidence type="ECO:0000259" key="8">
    <source>
        <dbReference type="Pfam" id="PF01494"/>
    </source>
</evidence>
<dbReference type="InterPro" id="IPR036188">
    <property type="entry name" value="FAD/NAD-bd_sf"/>
</dbReference>
<keyword evidence="10" id="KW-1185">Reference proteome</keyword>
<protein>
    <recommendedName>
        <fullName evidence="3">Alkyl hydroperoxide reductase subunit F</fullName>
    </recommendedName>
</protein>